<keyword evidence="1" id="KW-0812">Transmembrane</keyword>
<dbReference type="InterPro" id="IPR005182">
    <property type="entry name" value="YdbS-like_PH"/>
</dbReference>
<dbReference type="KEGG" id="ssai:N0B31_03665"/>
<dbReference type="PANTHER" id="PTHR37938">
    <property type="entry name" value="BLL0215 PROTEIN"/>
    <property type="match status" value="1"/>
</dbReference>
<dbReference type="EMBL" id="CP104003">
    <property type="protein sequence ID" value="UWM55387.1"/>
    <property type="molecule type" value="Genomic_DNA"/>
</dbReference>
<evidence type="ECO:0000259" key="2">
    <source>
        <dbReference type="Pfam" id="PF03703"/>
    </source>
</evidence>
<keyword evidence="4" id="KW-1185">Reference proteome</keyword>
<keyword evidence="1" id="KW-0472">Membrane</keyword>
<accession>A0A9E7R4G7</accession>
<sequence>MSDTEDLLLEASEELLWSGSPRLSAAIPAFVGGFALVVTGGAMLGGVQDVGSVGRAVGALLVLAGVLTPVYGVLDVRRTTYAVSDRALYARSGILSRRVRRMGLDRVQNSAYSQSVTGGIFGYGTASFESAGGEAAVQFVRIEDPREVRALVDRRVALAADPVPGTVEQWEAVLDEVRALRRVVDTHVGRLRT</sequence>
<evidence type="ECO:0000313" key="3">
    <source>
        <dbReference type="EMBL" id="UWM55387.1"/>
    </source>
</evidence>
<dbReference type="Pfam" id="PF03703">
    <property type="entry name" value="bPH_2"/>
    <property type="match status" value="1"/>
</dbReference>
<dbReference type="GeneID" id="74941489"/>
<dbReference type="PANTHER" id="PTHR37938:SF1">
    <property type="entry name" value="BLL0215 PROTEIN"/>
    <property type="match status" value="1"/>
</dbReference>
<organism evidence="3 4">
    <name type="scientific">Salinirubellus salinus</name>
    <dbReference type="NCBI Taxonomy" id="1364945"/>
    <lineage>
        <taxon>Archaea</taxon>
        <taxon>Methanobacteriati</taxon>
        <taxon>Methanobacteriota</taxon>
        <taxon>Stenosarchaea group</taxon>
        <taxon>Halobacteria</taxon>
        <taxon>Halobacteriales</taxon>
        <taxon>Natronomonadaceae</taxon>
        <taxon>Salinirubellus</taxon>
    </lineage>
</organism>
<gene>
    <name evidence="3" type="ORF">N0B31_03665</name>
</gene>
<protein>
    <submittedName>
        <fullName evidence="3">PH domain-containing protein</fullName>
    </submittedName>
</protein>
<dbReference type="AlphaFoldDB" id="A0A9E7R4G7"/>
<name>A0A9E7R4G7_9EURY</name>
<dbReference type="RefSeq" id="WP_260594487.1">
    <property type="nucleotide sequence ID" value="NZ_CP104003.1"/>
</dbReference>
<feature type="domain" description="YdbS-like PH" evidence="2">
    <location>
        <begin position="76"/>
        <end position="151"/>
    </location>
</feature>
<proteinExistence type="predicted"/>
<feature type="transmembrane region" description="Helical" evidence="1">
    <location>
        <begin position="56"/>
        <end position="74"/>
    </location>
</feature>
<feature type="transmembrane region" description="Helical" evidence="1">
    <location>
        <begin position="25"/>
        <end position="44"/>
    </location>
</feature>
<dbReference type="Proteomes" id="UP001057580">
    <property type="component" value="Chromosome"/>
</dbReference>
<keyword evidence="1" id="KW-1133">Transmembrane helix</keyword>
<evidence type="ECO:0000256" key="1">
    <source>
        <dbReference type="SAM" id="Phobius"/>
    </source>
</evidence>
<reference evidence="3" key="1">
    <citation type="submission" date="2022-09" db="EMBL/GenBank/DDBJ databases">
        <title>Diverse halophilic archaea isolated from saline environments.</title>
        <authorList>
            <person name="Cui H.-L."/>
        </authorList>
    </citation>
    <scope>NUCLEOTIDE SEQUENCE</scope>
    <source>
        <strain evidence="3">ZS-35-S2</strain>
    </source>
</reference>
<evidence type="ECO:0000313" key="4">
    <source>
        <dbReference type="Proteomes" id="UP001057580"/>
    </source>
</evidence>